<name>A0AAD5R5S1_PARTN</name>
<feature type="transmembrane region" description="Helical" evidence="7">
    <location>
        <begin position="419"/>
        <end position="437"/>
    </location>
</feature>
<organism evidence="8 9">
    <name type="scientific">Parelaphostrongylus tenuis</name>
    <name type="common">Meningeal worm</name>
    <dbReference type="NCBI Taxonomy" id="148309"/>
    <lineage>
        <taxon>Eukaryota</taxon>
        <taxon>Metazoa</taxon>
        <taxon>Ecdysozoa</taxon>
        <taxon>Nematoda</taxon>
        <taxon>Chromadorea</taxon>
        <taxon>Rhabditida</taxon>
        <taxon>Rhabditina</taxon>
        <taxon>Rhabditomorpha</taxon>
        <taxon>Strongyloidea</taxon>
        <taxon>Metastrongylidae</taxon>
        <taxon>Parelaphostrongylus</taxon>
    </lineage>
</organism>
<feature type="transmembrane region" description="Helical" evidence="7">
    <location>
        <begin position="100"/>
        <end position="122"/>
    </location>
</feature>
<keyword evidence="9" id="KW-1185">Reference proteome</keyword>
<feature type="transmembrane region" description="Helical" evidence="7">
    <location>
        <begin position="354"/>
        <end position="375"/>
    </location>
</feature>
<evidence type="ECO:0000256" key="1">
    <source>
        <dbReference type="ARBA" id="ARBA00004141"/>
    </source>
</evidence>
<feature type="transmembrane region" description="Helical" evidence="7">
    <location>
        <begin position="237"/>
        <end position="257"/>
    </location>
</feature>
<feature type="transmembrane region" description="Helical" evidence="7">
    <location>
        <begin position="480"/>
        <end position="501"/>
    </location>
</feature>
<dbReference type="PANTHER" id="PTHR43385">
    <property type="entry name" value="RIBOFLAVIN TRANSPORTER RIBJ"/>
    <property type="match status" value="1"/>
</dbReference>
<dbReference type="EMBL" id="JAHQIW010006697">
    <property type="protein sequence ID" value="KAJ1369911.1"/>
    <property type="molecule type" value="Genomic_DNA"/>
</dbReference>
<evidence type="ECO:0008006" key="10">
    <source>
        <dbReference type="Google" id="ProtNLM"/>
    </source>
</evidence>
<dbReference type="Gene3D" id="1.20.1250.20">
    <property type="entry name" value="MFS general substrate transporter like domains"/>
    <property type="match status" value="2"/>
</dbReference>
<dbReference type="SUPFAM" id="SSF103473">
    <property type="entry name" value="MFS general substrate transporter"/>
    <property type="match status" value="1"/>
</dbReference>
<gene>
    <name evidence="8" type="ORF">KIN20_031514</name>
</gene>
<accession>A0AAD5R5S1</accession>
<feature type="compositionally biased region" description="Low complexity" evidence="6">
    <location>
        <begin position="308"/>
        <end position="318"/>
    </location>
</feature>
<comment type="caution">
    <text evidence="8">The sequence shown here is derived from an EMBL/GenBank/DDBJ whole genome shotgun (WGS) entry which is preliminary data.</text>
</comment>
<keyword evidence="2" id="KW-0813">Transport</keyword>
<keyword evidence="4 7" id="KW-1133">Transmembrane helix</keyword>
<evidence type="ECO:0000313" key="9">
    <source>
        <dbReference type="Proteomes" id="UP001196413"/>
    </source>
</evidence>
<comment type="subcellular location">
    <subcellularLocation>
        <location evidence="1">Membrane</location>
        <topology evidence="1">Multi-pass membrane protein</topology>
    </subcellularLocation>
</comment>
<dbReference type="GO" id="GO:0022857">
    <property type="term" value="F:transmembrane transporter activity"/>
    <property type="evidence" value="ECO:0007669"/>
    <property type="project" value="InterPro"/>
</dbReference>
<dbReference type="CDD" id="cd17353">
    <property type="entry name" value="MFS_OFA_like"/>
    <property type="match status" value="1"/>
</dbReference>
<feature type="transmembrane region" description="Helical" evidence="7">
    <location>
        <begin position="387"/>
        <end position="407"/>
    </location>
</feature>
<reference evidence="8" key="1">
    <citation type="submission" date="2021-06" db="EMBL/GenBank/DDBJ databases">
        <title>Parelaphostrongylus tenuis whole genome reference sequence.</title>
        <authorList>
            <person name="Garwood T.J."/>
            <person name="Larsen P.A."/>
            <person name="Fountain-Jones N.M."/>
            <person name="Garbe J.R."/>
            <person name="Macchietto M.G."/>
            <person name="Kania S.A."/>
            <person name="Gerhold R.W."/>
            <person name="Richards J.E."/>
            <person name="Wolf T.M."/>
        </authorList>
    </citation>
    <scope>NUCLEOTIDE SEQUENCE</scope>
    <source>
        <strain evidence="8">MNPRO001-30</strain>
        <tissue evidence="8">Meninges</tissue>
    </source>
</reference>
<feature type="transmembrane region" description="Helical" evidence="7">
    <location>
        <begin position="507"/>
        <end position="530"/>
    </location>
</feature>
<feature type="region of interest" description="Disordered" evidence="6">
    <location>
        <begin position="308"/>
        <end position="329"/>
    </location>
</feature>
<evidence type="ECO:0000256" key="2">
    <source>
        <dbReference type="ARBA" id="ARBA00022448"/>
    </source>
</evidence>
<evidence type="ECO:0000256" key="6">
    <source>
        <dbReference type="SAM" id="MobiDB-lite"/>
    </source>
</evidence>
<dbReference type="GO" id="GO:0016020">
    <property type="term" value="C:membrane"/>
    <property type="evidence" value="ECO:0007669"/>
    <property type="project" value="UniProtKB-SubCell"/>
</dbReference>
<feature type="transmembrane region" description="Helical" evidence="7">
    <location>
        <begin position="53"/>
        <end position="76"/>
    </location>
</feature>
<evidence type="ECO:0000313" key="8">
    <source>
        <dbReference type="EMBL" id="KAJ1369911.1"/>
    </source>
</evidence>
<dbReference type="InterPro" id="IPR011701">
    <property type="entry name" value="MFS"/>
</dbReference>
<evidence type="ECO:0000256" key="4">
    <source>
        <dbReference type="ARBA" id="ARBA00022989"/>
    </source>
</evidence>
<keyword evidence="3 7" id="KW-0812">Transmembrane</keyword>
<dbReference type="InterPro" id="IPR036259">
    <property type="entry name" value="MFS_trans_sf"/>
</dbReference>
<dbReference type="PANTHER" id="PTHR43385:SF1">
    <property type="entry name" value="RIBOFLAVIN TRANSPORTER RIBJ"/>
    <property type="match status" value="1"/>
</dbReference>
<feature type="transmembrane region" description="Helical" evidence="7">
    <location>
        <begin position="129"/>
        <end position="148"/>
    </location>
</feature>
<feature type="transmembrane region" description="Helical" evidence="7">
    <location>
        <begin position="186"/>
        <end position="207"/>
    </location>
</feature>
<dbReference type="Proteomes" id="UP001196413">
    <property type="component" value="Unassembled WGS sequence"/>
</dbReference>
<feature type="transmembrane region" description="Helical" evidence="7">
    <location>
        <begin position="154"/>
        <end position="179"/>
    </location>
</feature>
<dbReference type="Pfam" id="PF07690">
    <property type="entry name" value="MFS_1"/>
    <property type="match status" value="2"/>
</dbReference>
<evidence type="ECO:0000256" key="7">
    <source>
        <dbReference type="SAM" id="Phobius"/>
    </source>
</evidence>
<protein>
    <recommendedName>
        <fullName evidence="10">Major facilitator superfamily (MFS) profile domain-containing protein</fullName>
    </recommendedName>
</protein>
<evidence type="ECO:0000256" key="3">
    <source>
        <dbReference type="ARBA" id="ARBA00022692"/>
    </source>
</evidence>
<dbReference type="AlphaFoldDB" id="A0AAD5R5S1"/>
<feature type="transmembrane region" description="Helical" evidence="7">
    <location>
        <begin position="443"/>
        <end position="468"/>
    </location>
</feature>
<evidence type="ECO:0000256" key="5">
    <source>
        <dbReference type="ARBA" id="ARBA00023136"/>
    </source>
</evidence>
<proteinExistence type="predicted"/>
<dbReference type="InterPro" id="IPR052983">
    <property type="entry name" value="MFS_Riboflavin_Transporter"/>
</dbReference>
<keyword evidence="5 7" id="KW-0472">Membrane</keyword>
<sequence>MPVQLVHGLYSDVIKRLPKFSSHSTPPEGLTTHDQTLVMVDPVSQLIIRLPPLLRLVVLLFGAVLIHLTIGTYHTFGNMLPYMASYMRNYTDPSIRIEHFMWVPTFQGCFPFAMVIGGALALHVGPRMAAFIGCAIATSSVALSFWTIKQSFFSFFLTYGALFGLGQGIAYVTAVATVINWAPEKVGLVSGIVAAGFGISSSIFAPIQTHLINPHNLPSTKDGYFLDKDLLERVPDVFLTLSAVYAVMQLIGLIVVCDPPAKIRSSGVVLHGVCHGLCVAGNNTQVAATTAYKRLPCEEITVSSEGSSTRYRTTSRDSQSSRDSDNSDSSDFLVNASLNAMSLRPQEMLSSSTFYVLFSALFCCSFYANMFYNLYKTFAETFVDDDFFLARAFAVASVANAIARIAWGYLTDRTSFQTVVSIATCLATILLLTIPITRSVGRYMFLLWLIGMFICMGATHALFITATTKCFGPLYKATNYGFLTLSTTCSGILLSIISQFYLTSIGYTWLFIITAIFPFTAFLATSMIHWTPHGSIITSRSLL</sequence>